<dbReference type="InterPro" id="IPR039421">
    <property type="entry name" value="Type_1_exporter"/>
</dbReference>
<evidence type="ECO:0000256" key="4">
    <source>
        <dbReference type="ARBA" id="ARBA00022692"/>
    </source>
</evidence>
<dbReference type="Pfam" id="PF00664">
    <property type="entry name" value="ABC_membrane"/>
    <property type="match status" value="1"/>
</dbReference>
<dbReference type="InterPro" id="IPR027417">
    <property type="entry name" value="P-loop_NTPase"/>
</dbReference>
<feature type="transmembrane region" description="Helical" evidence="9">
    <location>
        <begin position="171"/>
        <end position="188"/>
    </location>
</feature>
<dbReference type="SUPFAM" id="SSF90123">
    <property type="entry name" value="ABC transporter transmembrane region"/>
    <property type="match status" value="1"/>
</dbReference>
<evidence type="ECO:0000256" key="3">
    <source>
        <dbReference type="ARBA" id="ARBA00022475"/>
    </source>
</evidence>
<feature type="domain" description="ABC transmembrane type-1" evidence="11">
    <location>
        <begin position="36"/>
        <end position="316"/>
    </location>
</feature>
<dbReference type="Pfam" id="PF00005">
    <property type="entry name" value="ABC_tran"/>
    <property type="match status" value="1"/>
</dbReference>
<reference evidence="13" key="1">
    <citation type="submission" date="2018-12" db="EMBL/GenBank/DDBJ databases">
        <title>Tengunoibacter tsumagoiensis gen. nov., sp. nov., Dictyobacter kobayashii sp. nov., D. alpinus sp. nov., and D. joshuensis sp. nov. and description of Dictyobacteraceae fam. nov. within the order Ktedonobacterales isolated from Tengu-no-mugimeshi.</title>
        <authorList>
            <person name="Wang C.M."/>
            <person name="Zheng Y."/>
            <person name="Sakai Y."/>
            <person name="Toyoda A."/>
            <person name="Minakuchi Y."/>
            <person name="Abe K."/>
            <person name="Yokota A."/>
            <person name="Yabe S."/>
        </authorList>
    </citation>
    <scope>NUCLEOTIDE SEQUENCE [LARGE SCALE GENOMIC DNA]</scope>
    <source>
        <strain evidence="13">Uno3</strain>
    </source>
</reference>
<evidence type="ECO:0000259" key="10">
    <source>
        <dbReference type="PROSITE" id="PS50893"/>
    </source>
</evidence>
<evidence type="ECO:0000256" key="1">
    <source>
        <dbReference type="ARBA" id="ARBA00004651"/>
    </source>
</evidence>
<dbReference type="FunFam" id="3.40.50.300:FF:000299">
    <property type="entry name" value="ABC transporter ATP-binding protein/permease"/>
    <property type="match status" value="1"/>
</dbReference>
<feature type="domain" description="ABC transporter" evidence="10">
    <location>
        <begin position="349"/>
        <end position="583"/>
    </location>
</feature>
<dbReference type="GO" id="GO:0004386">
    <property type="term" value="F:helicase activity"/>
    <property type="evidence" value="ECO:0007669"/>
    <property type="project" value="UniProtKB-KW"/>
</dbReference>
<dbReference type="GO" id="GO:0016887">
    <property type="term" value="F:ATP hydrolysis activity"/>
    <property type="evidence" value="ECO:0007669"/>
    <property type="project" value="InterPro"/>
</dbReference>
<dbReference type="SMART" id="SM00382">
    <property type="entry name" value="AAA"/>
    <property type="match status" value="1"/>
</dbReference>
<dbReference type="PANTHER" id="PTHR43394">
    <property type="entry name" value="ATP-DEPENDENT PERMEASE MDL1, MITOCHONDRIAL"/>
    <property type="match status" value="1"/>
</dbReference>
<dbReference type="GO" id="GO:0005886">
    <property type="term" value="C:plasma membrane"/>
    <property type="evidence" value="ECO:0007669"/>
    <property type="project" value="UniProtKB-SubCell"/>
</dbReference>
<comment type="subcellular location">
    <subcellularLocation>
        <location evidence="1">Cell membrane</location>
        <topology evidence="1">Multi-pass membrane protein</topology>
    </subcellularLocation>
</comment>
<keyword evidence="12" id="KW-0347">Helicase</keyword>
<dbReference type="InterPro" id="IPR003439">
    <property type="entry name" value="ABC_transporter-like_ATP-bd"/>
</dbReference>
<evidence type="ECO:0000256" key="8">
    <source>
        <dbReference type="ARBA" id="ARBA00023136"/>
    </source>
</evidence>
<dbReference type="InterPro" id="IPR036640">
    <property type="entry name" value="ABC1_TM_sf"/>
</dbReference>
<dbReference type="PROSITE" id="PS50929">
    <property type="entry name" value="ABC_TM1F"/>
    <property type="match status" value="1"/>
</dbReference>
<dbReference type="Gene3D" id="3.40.50.300">
    <property type="entry name" value="P-loop containing nucleotide triphosphate hydrolases"/>
    <property type="match status" value="1"/>
</dbReference>
<dbReference type="RefSeq" id="WP_126579904.1">
    <property type="nucleotide sequence ID" value="NZ_BIFR01000001.1"/>
</dbReference>
<dbReference type="InterPro" id="IPR011527">
    <property type="entry name" value="ABC1_TM_dom"/>
</dbReference>
<evidence type="ECO:0000256" key="6">
    <source>
        <dbReference type="ARBA" id="ARBA00022840"/>
    </source>
</evidence>
<dbReference type="PANTHER" id="PTHR43394:SF1">
    <property type="entry name" value="ATP-BINDING CASSETTE SUB-FAMILY B MEMBER 10, MITOCHONDRIAL"/>
    <property type="match status" value="1"/>
</dbReference>
<feature type="transmembrane region" description="Helical" evidence="9">
    <location>
        <begin position="66"/>
        <end position="90"/>
    </location>
</feature>
<dbReference type="GO" id="GO:0005524">
    <property type="term" value="F:ATP binding"/>
    <property type="evidence" value="ECO:0007669"/>
    <property type="project" value="UniProtKB-KW"/>
</dbReference>
<evidence type="ECO:0000313" key="13">
    <source>
        <dbReference type="Proteomes" id="UP000287352"/>
    </source>
</evidence>
<keyword evidence="13" id="KW-1185">Reference proteome</keyword>
<sequence length="593" mass="65756">MIRKKEESGLEKLQSYGTVQLLRYMLLPYWGLLLSLLVLLLSGMALDLANPFVLGLFIDTAKSGGSLQFLWVLAGAFFGVVILRQAVLVCETGIASSLQMSTTNTLRTSVLRHCLRLDFSFYQTHLPGELIERIDGDISTMGNFLSRFIISIVGNCLLVLGMLISLILIDWRLGCFLVVFSVSALFLLKHLQQRMGPVWEMQRQASADLYGFLEERFSGTEDIRASNAVAYMLRGHIEQTRKMWRVASQAGFLSTSLFQAMHWIFTLGTIIALALGIWLFQSGAITIGTIYIIVRYSTMLQGPLMGFTFQAQDFQQANASLRRVRQMLGTAGSIVDGPRQALPEGTLSLAFEQVNFSYGLDMPVLKDLSFQVKPGTILGIVGRTGSGKTTITRLLERFYDPDSGAVLIGGVNLRDVSVQAVRSRIAMITQEVTLFHATLRENLTVFDTTISDERIHQAIALLGLEQWLETLPQGLDTAIEPGNMGLSAGESQLLTFARVFLKDPDIIVLDEASSRLDPTTERRIEQALDHLLVGRTVVIIAHRLSTLERADSILVLEDGVCQEYGLREELIVTPNSRFAQLLKTGLDEPVEAL</sequence>
<dbReference type="GO" id="GO:0015421">
    <property type="term" value="F:ABC-type oligopeptide transporter activity"/>
    <property type="evidence" value="ECO:0007669"/>
    <property type="project" value="TreeGrafter"/>
</dbReference>
<protein>
    <submittedName>
        <fullName evidence="12">Helicase</fullName>
    </submittedName>
</protein>
<dbReference type="OrthoDB" id="9806127at2"/>
<name>A0A401ZZJ5_9CHLR</name>
<comment type="caution">
    <text evidence="12">The sequence shown here is derived from an EMBL/GenBank/DDBJ whole genome shotgun (WGS) entry which is preliminary data.</text>
</comment>
<keyword evidence="12" id="KW-0378">Hydrolase</keyword>
<dbReference type="Proteomes" id="UP000287352">
    <property type="component" value="Unassembled WGS sequence"/>
</dbReference>
<evidence type="ECO:0000256" key="7">
    <source>
        <dbReference type="ARBA" id="ARBA00022989"/>
    </source>
</evidence>
<dbReference type="InterPro" id="IPR017871">
    <property type="entry name" value="ABC_transporter-like_CS"/>
</dbReference>
<keyword evidence="3" id="KW-1003">Cell membrane</keyword>
<evidence type="ECO:0000313" key="12">
    <source>
        <dbReference type="EMBL" id="GCE12269.1"/>
    </source>
</evidence>
<feature type="transmembrane region" description="Helical" evidence="9">
    <location>
        <begin position="270"/>
        <end position="294"/>
    </location>
</feature>
<gene>
    <name evidence="12" type="ORF">KTT_21280</name>
</gene>
<accession>A0A401ZZJ5</accession>
<proteinExistence type="predicted"/>
<dbReference type="SUPFAM" id="SSF52540">
    <property type="entry name" value="P-loop containing nucleoside triphosphate hydrolases"/>
    <property type="match status" value="1"/>
</dbReference>
<dbReference type="PROSITE" id="PS00211">
    <property type="entry name" value="ABC_TRANSPORTER_1"/>
    <property type="match status" value="1"/>
</dbReference>
<evidence type="ECO:0000256" key="5">
    <source>
        <dbReference type="ARBA" id="ARBA00022741"/>
    </source>
</evidence>
<evidence type="ECO:0000259" key="11">
    <source>
        <dbReference type="PROSITE" id="PS50929"/>
    </source>
</evidence>
<dbReference type="CDD" id="cd07346">
    <property type="entry name" value="ABC_6TM_exporters"/>
    <property type="match status" value="1"/>
</dbReference>
<keyword evidence="4 9" id="KW-0812">Transmembrane</keyword>
<feature type="transmembrane region" description="Helical" evidence="9">
    <location>
        <begin position="144"/>
        <end position="165"/>
    </location>
</feature>
<dbReference type="PROSITE" id="PS50893">
    <property type="entry name" value="ABC_TRANSPORTER_2"/>
    <property type="match status" value="1"/>
</dbReference>
<keyword evidence="2" id="KW-0813">Transport</keyword>
<dbReference type="InterPro" id="IPR003593">
    <property type="entry name" value="AAA+_ATPase"/>
</dbReference>
<evidence type="ECO:0000256" key="2">
    <source>
        <dbReference type="ARBA" id="ARBA00022448"/>
    </source>
</evidence>
<keyword evidence="6" id="KW-0067">ATP-binding</keyword>
<feature type="transmembrane region" description="Helical" evidence="9">
    <location>
        <begin position="21"/>
        <end position="46"/>
    </location>
</feature>
<organism evidence="12 13">
    <name type="scientific">Tengunoibacter tsumagoiensis</name>
    <dbReference type="NCBI Taxonomy" id="2014871"/>
    <lineage>
        <taxon>Bacteria</taxon>
        <taxon>Bacillati</taxon>
        <taxon>Chloroflexota</taxon>
        <taxon>Ktedonobacteria</taxon>
        <taxon>Ktedonobacterales</taxon>
        <taxon>Dictyobacteraceae</taxon>
        <taxon>Tengunoibacter</taxon>
    </lineage>
</organism>
<evidence type="ECO:0000256" key="9">
    <source>
        <dbReference type="SAM" id="Phobius"/>
    </source>
</evidence>
<keyword evidence="5" id="KW-0547">Nucleotide-binding</keyword>
<keyword evidence="8 9" id="KW-0472">Membrane</keyword>
<keyword evidence="7 9" id="KW-1133">Transmembrane helix</keyword>
<dbReference type="EMBL" id="BIFR01000001">
    <property type="protein sequence ID" value="GCE12269.1"/>
    <property type="molecule type" value="Genomic_DNA"/>
</dbReference>
<dbReference type="AlphaFoldDB" id="A0A401ZZJ5"/>
<dbReference type="Gene3D" id="1.20.1560.10">
    <property type="entry name" value="ABC transporter type 1, transmembrane domain"/>
    <property type="match status" value="1"/>
</dbReference>